<evidence type="ECO:0000313" key="2">
    <source>
        <dbReference type="EMBL" id="PWG03245.1"/>
    </source>
</evidence>
<evidence type="ECO:0000313" key="3">
    <source>
        <dbReference type="Proteomes" id="UP000245916"/>
    </source>
</evidence>
<protein>
    <recommendedName>
        <fullName evidence="1">PilZ domain-containing protein</fullName>
    </recommendedName>
</protein>
<keyword evidence="3" id="KW-1185">Reference proteome</keyword>
<dbReference type="RefSeq" id="WP_109271384.1">
    <property type="nucleotide sequence ID" value="NZ_QFFF01000001.1"/>
</dbReference>
<dbReference type="GO" id="GO:0035438">
    <property type="term" value="F:cyclic-di-GMP binding"/>
    <property type="evidence" value="ECO:0007669"/>
    <property type="project" value="InterPro"/>
</dbReference>
<proteinExistence type="predicted"/>
<dbReference type="SUPFAM" id="SSF141371">
    <property type="entry name" value="PilZ domain-like"/>
    <property type="match status" value="1"/>
</dbReference>
<gene>
    <name evidence="2" type="ORF">DF286_10475</name>
</gene>
<name>A0A2U2J4I8_9SPHN</name>
<dbReference type="InterPro" id="IPR009875">
    <property type="entry name" value="PilZ_domain"/>
</dbReference>
<evidence type="ECO:0000259" key="1">
    <source>
        <dbReference type="Pfam" id="PF07238"/>
    </source>
</evidence>
<organism evidence="2 3">
    <name type="scientific">Allosphingosinicella humi</name>
    <dbReference type="NCBI Taxonomy" id="2068657"/>
    <lineage>
        <taxon>Bacteria</taxon>
        <taxon>Pseudomonadati</taxon>
        <taxon>Pseudomonadota</taxon>
        <taxon>Alphaproteobacteria</taxon>
        <taxon>Sphingomonadales</taxon>
        <taxon>Sphingomonadaceae</taxon>
        <taxon>Allosphingosinicella</taxon>
    </lineage>
</organism>
<reference evidence="2 3" key="1">
    <citation type="submission" date="2018-05" db="EMBL/GenBank/DDBJ databases">
        <title>Genome of Sphingosinicella humi QZX222.</title>
        <authorList>
            <person name="Qiao Z."/>
            <person name="Wang G."/>
        </authorList>
    </citation>
    <scope>NUCLEOTIDE SEQUENCE [LARGE SCALE GENOMIC DNA]</scope>
    <source>
        <strain evidence="2 3">QZX222</strain>
    </source>
</reference>
<dbReference type="OrthoDB" id="9806898at2"/>
<dbReference type="Proteomes" id="UP000245916">
    <property type="component" value="Unassembled WGS sequence"/>
</dbReference>
<dbReference type="EMBL" id="QFFF01000001">
    <property type="protein sequence ID" value="PWG03245.1"/>
    <property type="molecule type" value="Genomic_DNA"/>
</dbReference>
<dbReference type="AlphaFoldDB" id="A0A2U2J4I8"/>
<dbReference type="Pfam" id="PF07238">
    <property type="entry name" value="PilZ"/>
    <property type="match status" value="1"/>
</dbReference>
<sequence length="94" mass="10441">MATAPGHIEKRSGKRLNVSIPSRLRHSGFDQADVLICNLSFRGFRAECTEQLTRGDFVSIDLPKIGLVRARVAWCQTGHVGGMFLKATDIRRCV</sequence>
<feature type="domain" description="PilZ" evidence="1">
    <location>
        <begin position="9"/>
        <end position="86"/>
    </location>
</feature>
<comment type="caution">
    <text evidence="2">The sequence shown here is derived from an EMBL/GenBank/DDBJ whole genome shotgun (WGS) entry which is preliminary data.</text>
</comment>
<accession>A0A2U2J4I8</accession>